<proteinExistence type="predicted"/>
<feature type="compositionally biased region" description="Basic and acidic residues" evidence="1">
    <location>
        <begin position="263"/>
        <end position="306"/>
    </location>
</feature>
<comment type="caution">
    <text evidence="2">The sequence shown here is derived from an EMBL/GenBank/DDBJ whole genome shotgun (WGS) entry which is preliminary data.</text>
</comment>
<sequence>MCHWYYYYHVPCNHASQVTIARCETASATERSCQLALQQDEPEKIWREEPCPGCANRSSYSGSDVGCPDAHRDPATGDMQLSGEEEGLDKVYEYNDDDDGHTVMTGYDRPEGVGQRAQPSHPLAREYRPPLSDIDERSEASSPASALPTHTDAGKASDSAGPDADALEAKTQRFWNEQEHDRLDADFSKALRHSKREAKARTAHDAAREAECAAAHEAEIDAALRESQLDLEYRAYLEDVDVDKAKQQSLRDQEEAEHEELEDLRHAQDSSLRDAEAAMRREEEKGRKLEAETLRAKEESIDTATR</sequence>
<feature type="compositionally biased region" description="Basic and acidic residues" evidence="1">
    <location>
        <begin position="197"/>
        <end position="210"/>
    </location>
</feature>
<dbReference type="EMBL" id="NAJP01000021">
    <property type="protein sequence ID" value="TKA42843.1"/>
    <property type="molecule type" value="Genomic_DNA"/>
</dbReference>
<evidence type="ECO:0000256" key="1">
    <source>
        <dbReference type="SAM" id="MobiDB-lite"/>
    </source>
</evidence>
<feature type="compositionally biased region" description="Basic and acidic residues" evidence="1">
    <location>
        <begin position="167"/>
        <end position="189"/>
    </location>
</feature>
<feature type="compositionally biased region" description="Basic and acidic residues" evidence="1">
    <location>
        <begin position="123"/>
        <end position="139"/>
    </location>
</feature>
<feature type="region of interest" description="Disordered" evidence="1">
    <location>
        <begin position="246"/>
        <end position="306"/>
    </location>
</feature>
<gene>
    <name evidence="2" type="ORF">B0A54_07059</name>
</gene>
<evidence type="ECO:0000313" key="3">
    <source>
        <dbReference type="Proteomes" id="UP000310066"/>
    </source>
</evidence>
<feature type="region of interest" description="Disordered" evidence="1">
    <location>
        <begin position="58"/>
        <end position="210"/>
    </location>
</feature>
<dbReference type="AlphaFoldDB" id="A0A4U0V365"/>
<accession>A0A4U0V365</accession>
<reference evidence="2 3" key="1">
    <citation type="submission" date="2017-03" db="EMBL/GenBank/DDBJ databases">
        <title>Genomes of endolithic fungi from Antarctica.</title>
        <authorList>
            <person name="Coleine C."/>
            <person name="Masonjones S."/>
            <person name="Stajich J.E."/>
        </authorList>
    </citation>
    <scope>NUCLEOTIDE SEQUENCE [LARGE SCALE GENOMIC DNA]</scope>
    <source>
        <strain evidence="2 3">CCFEE 5311</strain>
    </source>
</reference>
<organism evidence="2 3">
    <name type="scientific">Friedmanniomyces endolithicus</name>
    <dbReference type="NCBI Taxonomy" id="329885"/>
    <lineage>
        <taxon>Eukaryota</taxon>
        <taxon>Fungi</taxon>
        <taxon>Dikarya</taxon>
        <taxon>Ascomycota</taxon>
        <taxon>Pezizomycotina</taxon>
        <taxon>Dothideomycetes</taxon>
        <taxon>Dothideomycetidae</taxon>
        <taxon>Mycosphaerellales</taxon>
        <taxon>Teratosphaeriaceae</taxon>
        <taxon>Friedmanniomyces</taxon>
    </lineage>
</organism>
<evidence type="ECO:0000313" key="2">
    <source>
        <dbReference type="EMBL" id="TKA42843.1"/>
    </source>
</evidence>
<name>A0A4U0V365_9PEZI</name>
<dbReference type="Proteomes" id="UP000310066">
    <property type="component" value="Unassembled WGS sequence"/>
</dbReference>
<protein>
    <submittedName>
        <fullName evidence="2">Uncharacterized protein</fullName>
    </submittedName>
</protein>